<dbReference type="Gene3D" id="3.40.50.200">
    <property type="entry name" value="Peptidase S8/S53 domain"/>
    <property type="match status" value="1"/>
</dbReference>
<dbReference type="Proteomes" id="UP000735541">
    <property type="component" value="Unassembled WGS sequence"/>
</dbReference>
<dbReference type="Proteomes" id="UP000471293">
    <property type="component" value="Unassembled WGS sequence"/>
</dbReference>
<dbReference type="EMBL" id="JAAGLQ010000002">
    <property type="protein sequence ID" value="NEA13978.1"/>
    <property type="molecule type" value="Genomic_DNA"/>
</dbReference>
<evidence type="ECO:0000256" key="1">
    <source>
        <dbReference type="ARBA" id="ARBA00011073"/>
    </source>
</evidence>
<dbReference type="GO" id="GO:0004252">
    <property type="term" value="F:serine-type endopeptidase activity"/>
    <property type="evidence" value="ECO:0007669"/>
    <property type="project" value="UniProtKB-UniRule"/>
</dbReference>
<protein>
    <submittedName>
        <fullName evidence="10">S8 family serine peptidase</fullName>
    </submittedName>
</protein>
<comment type="similarity">
    <text evidence="1 5">Belongs to the peptidase S8 family.</text>
</comment>
<evidence type="ECO:0000256" key="6">
    <source>
        <dbReference type="SAM" id="MobiDB-lite"/>
    </source>
</evidence>
<dbReference type="RefSeq" id="WP_164341976.1">
    <property type="nucleotide sequence ID" value="NZ_JAAGLQ010000002.1"/>
</dbReference>
<keyword evidence="7" id="KW-0812">Transmembrane</keyword>
<evidence type="ECO:0000259" key="8">
    <source>
        <dbReference type="Pfam" id="PF00082"/>
    </source>
</evidence>
<keyword evidence="2 5" id="KW-0645">Protease</keyword>
<keyword evidence="4 5" id="KW-0720">Serine protease</keyword>
<comment type="caution">
    <text evidence="10">The sequence shown here is derived from an EMBL/GenBank/DDBJ whole genome shotgun (WGS) entry which is preliminary data.</text>
</comment>
<proteinExistence type="inferred from homology"/>
<evidence type="ECO:0000256" key="5">
    <source>
        <dbReference type="PROSITE-ProRule" id="PRU01240"/>
    </source>
</evidence>
<feature type="domain" description="Peptidase S8/S53" evidence="8">
    <location>
        <begin position="68"/>
        <end position="324"/>
    </location>
</feature>
<feature type="transmembrane region" description="Helical" evidence="7">
    <location>
        <begin position="393"/>
        <end position="414"/>
    </location>
</feature>
<dbReference type="InterPro" id="IPR000209">
    <property type="entry name" value="Peptidase_S8/S53_dom"/>
</dbReference>
<dbReference type="AlphaFoldDB" id="A0A6N9TRJ7"/>
<evidence type="ECO:0000256" key="4">
    <source>
        <dbReference type="ARBA" id="ARBA00022825"/>
    </source>
</evidence>
<gene>
    <name evidence="10" type="ORF">G3I29_00150</name>
    <name evidence="9" type="ORF">STHAL_17925</name>
</gene>
<evidence type="ECO:0000256" key="7">
    <source>
        <dbReference type="SAM" id="Phobius"/>
    </source>
</evidence>
<evidence type="ECO:0000313" key="11">
    <source>
        <dbReference type="Proteomes" id="UP000471293"/>
    </source>
</evidence>
<dbReference type="PANTHER" id="PTHR43399:SF4">
    <property type="entry name" value="CELL WALL-ASSOCIATED PROTEASE"/>
    <property type="match status" value="1"/>
</dbReference>
<evidence type="ECO:0000313" key="10">
    <source>
        <dbReference type="EMBL" id="NEA13978.1"/>
    </source>
</evidence>
<keyword evidence="12" id="KW-1185">Reference proteome</keyword>
<keyword evidence="7" id="KW-1133">Transmembrane helix</keyword>
<keyword evidence="7" id="KW-0472">Membrane</keyword>
<sequence>MTAGMSQTWKRRAALGARGRLLGTVAVAAAWTVGMAGAAPSAVAMDVQSKQWYLSAMHAEEMWEITTGEGISVAVIDTGVNASTPSLKGQVLKGFDATGAEGNEYDDYRGHGTTMAELIAGTGKGGGLRGLAPGAKIIPLRITDTEFQNEHSVNAYDAEDAIRAAADSDAQIISMSAGSDFPTDKERDAVKYAEQKGKLFFASVGNNAKEGNKKQFPASYPQVVGVAATESSGKASAYSQHGDAVDIAAPGDGIPTWCDAKFEDYCESEGGTSQATAITAASAALIWSAHPDWTANQVLKVLFDTAGKSADWEKGTVSNYLGHGIIRPAVNILKGTGDPGPADISPLTQEQTSGSPASATPSASASSQPEKKEKASDAAMAGSSTEKDDGGHLGLIVGGAAAVVLLGGGAFVYARKRRTA</sequence>
<dbReference type="InterPro" id="IPR036852">
    <property type="entry name" value="Peptidase_S8/S53_dom_sf"/>
</dbReference>
<dbReference type="EMBL" id="JAHUVW010000001">
    <property type="protein sequence ID" value="MBV7671333.1"/>
    <property type="molecule type" value="Genomic_DNA"/>
</dbReference>
<dbReference type="PRINTS" id="PR00723">
    <property type="entry name" value="SUBTILISIN"/>
</dbReference>
<feature type="region of interest" description="Disordered" evidence="6">
    <location>
        <begin position="336"/>
        <end position="391"/>
    </location>
</feature>
<dbReference type="GO" id="GO:0006508">
    <property type="term" value="P:proteolysis"/>
    <property type="evidence" value="ECO:0007669"/>
    <property type="project" value="UniProtKB-KW"/>
</dbReference>
<reference evidence="10 11" key="1">
    <citation type="submission" date="2020-01" db="EMBL/GenBank/DDBJ databases">
        <title>Insect and environment-associated Actinomycetes.</title>
        <authorList>
            <person name="Currrie C."/>
            <person name="Chevrette M."/>
            <person name="Carlson C."/>
            <person name="Stubbendieck R."/>
            <person name="Wendt-Pienkowski E."/>
        </authorList>
    </citation>
    <scope>NUCLEOTIDE SEQUENCE [LARGE SCALE GENOMIC DNA]</scope>
    <source>
        <strain evidence="10 11">SID11342</strain>
    </source>
</reference>
<organism evidence="10 11">
    <name type="scientific">Streptomyces halstedii</name>
    <dbReference type="NCBI Taxonomy" id="1944"/>
    <lineage>
        <taxon>Bacteria</taxon>
        <taxon>Bacillati</taxon>
        <taxon>Actinomycetota</taxon>
        <taxon>Actinomycetes</taxon>
        <taxon>Kitasatosporales</taxon>
        <taxon>Streptomycetaceae</taxon>
        <taxon>Streptomyces</taxon>
    </lineage>
</organism>
<feature type="active site" description="Charge relay system" evidence="5">
    <location>
        <position position="77"/>
    </location>
</feature>
<evidence type="ECO:0000313" key="9">
    <source>
        <dbReference type="EMBL" id="MBV7671333.1"/>
    </source>
</evidence>
<accession>A0A6N9TRJ7</accession>
<feature type="active site" description="Charge relay system" evidence="5">
    <location>
        <position position="111"/>
    </location>
</feature>
<dbReference type="InterPro" id="IPR051048">
    <property type="entry name" value="Peptidase_S8/S53_subtilisin"/>
</dbReference>
<dbReference type="InterPro" id="IPR015500">
    <property type="entry name" value="Peptidase_S8_subtilisin-rel"/>
</dbReference>
<keyword evidence="3 5" id="KW-0378">Hydrolase</keyword>
<dbReference type="PANTHER" id="PTHR43399">
    <property type="entry name" value="SUBTILISIN-RELATED"/>
    <property type="match status" value="1"/>
</dbReference>
<reference evidence="9 12" key="2">
    <citation type="submission" date="2021-07" db="EMBL/GenBank/DDBJ databases">
        <title>Sequencing Streptomyces halstedii LGO-A4 genome an citrus endophytic actinomycete.</title>
        <authorList>
            <person name="Samborskyy M."/>
            <person name="Scott N."/>
            <person name="Deglau R."/>
            <person name="Dickens S."/>
            <person name="Oliveira L.G."/>
        </authorList>
    </citation>
    <scope>NUCLEOTIDE SEQUENCE [LARGE SCALE GENOMIC DNA]</scope>
    <source>
        <strain evidence="9 12">LGO-A4</strain>
    </source>
</reference>
<dbReference type="PROSITE" id="PS51892">
    <property type="entry name" value="SUBTILASE"/>
    <property type="match status" value="1"/>
</dbReference>
<evidence type="ECO:0000256" key="2">
    <source>
        <dbReference type="ARBA" id="ARBA00022670"/>
    </source>
</evidence>
<name>A0A6N9TRJ7_STRHA</name>
<dbReference type="Pfam" id="PF00082">
    <property type="entry name" value="Peptidase_S8"/>
    <property type="match status" value="1"/>
</dbReference>
<evidence type="ECO:0000256" key="3">
    <source>
        <dbReference type="ARBA" id="ARBA00022801"/>
    </source>
</evidence>
<dbReference type="SUPFAM" id="SSF52743">
    <property type="entry name" value="Subtilisin-like"/>
    <property type="match status" value="1"/>
</dbReference>
<feature type="active site" description="Charge relay system" evidence="5">
    <location>
        <position position="273"/>
    </location>
</feature>
<feature type="compositionally biased region" description="Low complexity" evidence="6">
    <location>
        <begin position="352"/>
        <end position="367"/>
    </location>
</feature>
<evidence type="ECO:0000313" key="12">
    <source>
        <dbReference type="Proteomes" id="UP000735541"/>
    </source>
</evidence>